<reference evidence="2 4" key="2">
    <citation type="journal article" date="2014" name="BMC Genomics">
        <title>An improved genome release (version Mt4.0) for the model legume Medicago truncatula.</title>
        <authorList>
            <person name="Tang H."/>
            <person name="Krishnakumar V."/>
            <person name="Bidwell S."/>
            <person name="Rosen B."/>
            <person name="Chan A."/>
            <person name="Zhou S."/>
            <person name="Gentzbittel L."/>
            <person name="Childs K.L."/>
            <person name="Yandell M."/>
            <person name="Gundlach H."/>
            <person name="Mayer K.F."/>
            <person name="Schwartz D.C."/>
            <person name="Town C.D."/>
        </authorList>
    </citation>
    <scope>GENOME REANNOTATION</scope>
    <source>
        <strain evidence="2">A17</strain>
        <strain evidence="3 4">cv. Jemalong A17</strain>
    </source>
</reference>
<reference evidence="3" key="3">
    <citation type="submission" date="2015-04" db="UniProtKB">
        <authorList>
            <consortium name="EnsemblPlants"/>
        </authorList>
    </citation>
    <scope>IDENTIFICATION</scope>
    <source>
        <strain evidence="3">cv. Jemalong A17</strain>
    </source>
</reference>
<evidence type="ECO:0000313" key="3">
    <source>
        <dbReference type="EnsemblPlants" id="KEH29566"/>
    </source>
</evidence>
<protein>
    <submittedName>
        <fullName evidence="2 3">Uncharacterized protein</fullName>
    </submittedName>
</protein>
<sequence length="114" mass="13039">MIILIDRKPERAIYAKIKDQRQSNCIRSGTIHLGHPAIKDLRFEASTDQRLGTGAFKIVRENNGEAYLNILLEERLHSGIETWLSTMERTSTLSKMLSESKKNKKKSKLAKLKT</sequence>
<dbReference type="EnsemblPlants" id="KEH29566">
    <property type="protein sequence ID" value="KEH29566"/>
    <property type="gene ID" value="MTR_4g045720"/>
</dbReference>
<gene>
    <name evidence="2" type="ordered locus">MTR_4g045720</name>
</gene>
<accession>A0A072UJF6</accession>
<dbReference type="Proteomes" id="UP000002051">
    <property type="component" value="Chromosome 4"/>
</dbReference>
<proteinExistence type="predicted"/>
<organism evidence="2 4">
    <name type="scientific">Medicago truncatula</name>
    <name type="common">Barrel medic</name>
    <name type="synonym">Medicago tribuloides</name>
    <dbReference type="NCBI Taxonomy" id="3880"/>
    <lineage>
        <taxon>Eukaryota</taxon>
        <taxon>Viridiplantae</taxon>
        <taxon>Streptophyta</taxon>
        <taxon>Embryophyta</taxon>
        <taxon>Tracheophyta</taxon>
        <taxon>Spermatophyta</taxon>
        <taxon>Magnoliopsida</taxon>
        <taxon>eudicotyledons</taxon>
        <taxon>Gunneridae</taxon>
        <taxon>Pentapetalae</taxon>
        <taxon>rosids</taxon>
        <taxon>fabids</taxon>
        <taxon>Fabales</taxon>
        <taxon>Fabaceae</taxon>
        <taxon>Papilionoideae</taxon>
        <taxon>50 kb inversion clade</taxon>
        <taxon>NPAAA clade</taxon>
        <taxon>Hologalegina</taxon>
        <taxon>IRL clade</taxon>
        <taxon>Trifolieae</taxon>
        <taxon>Medicago</taxon>
    </lineage>
</organism>
<evidence type="ECO:0000256" key="1">
    <source>
        <dbReference type="SAM" id="MobiDB-lite"/>
    </source>
</evidence>
<dbReference type="AlphaFoldDB" id="A0A072UJF6"/>
<evidence type="ECO:0000313" key="4">
    <source>
        <dbReference type="Proteomes" id="UP000002051"/>
    </source>
</evidence>
<name>A0A072UJF6_MEDTR</name>
<feature type="compositionally biased region" description="Basic residues" evidence="1">
    <location>
        <begin position="102"/>
        <end position="114"/>
    </location>
</feature>
<keyword evidence="4" id="KW-1185">Reference proteome</keyword>
<evidence type="ECO:0000313" key="2">
    <source>
        <dbReference type="EMBL" id="KEH29566.1"/>
    </source>
</evidence>
<dbReference type="EMBL" id="CM001220">
    <property type="protein sequence ID" value="KEH29566.1"/>
    <property type="molecule type" value="Genomic_DNA"/>
</dbReference>
<dbReference type="HOGENOM" id="CLU_2124747_0_0_1"/>
<feature type="region of interest" description="Disordered" evidence="1">
    <location>
        <begin position="94"/>
        <end position="114"/>
    </location>
</feature>
<reference evidence="2 4" key="1">
    <citation type="journal article" date="2011" name="Nature">
        <title>The Medicago genome provides insight into the evolution of rhizobial symbioses.</title>
        <authorList>
            <person name="Young N.D."/>
            <person name="Debelle F."/>
            <person name="Oldroyd G.E."/>
            <person name="Geurts R."/>
            <person name="Cannon S.B."/>
            <person name="Udvardi M.K."/>
            <person name="Benedito V.A."/>
            <person name="Mayer K.F."/>
            <person name="Gouzy J."/>
            <person name="Schoof H."/>
            <person name="Van de Peer Y."/>
            <person name="Proost S."/>
            <person name="Cook D.R."/>
            <person name="Meyers B.C."/>
            <person name="Spannagl M."/>
            <person name="Cheung F."/>
            <person name="De Mita S."/>
            <person name="Krishnakumar V."/>
            <person name="Gundlach H."/>
            <person name="Zhou S."/>
            <person name="Mudge J."/>
            <person name="Bharti A.K."/>
            <person name="Murray J.D."/>
            <person name="Naoumkina M.A."/>
            <person name="Rosen B."/>
            <person name="Silverstein K.A."/>
            <person name="Tang H."/>
            <person name="Rombauts S."/>
            <person name="Zhao P.X."/>
            <person name="Zhou P."/>
            <person name="Barbe V."/>
            <person name="Bardou P."/>
            <person name="Bechner M."/>
            <person name="Bellec A."/>
            <person name="Berger A."/>
            <person name="Berges H."/>
            <person name="Bidwell S."/>
            <person name="Bisseling T."/>
            <person name="Choisne N."/>
            <person name="Couloux A."/>
            <person name="Denny R."/>
            <person name="Deshpande S."/>
            <person name="Dai X."/>
            <person name="Doyle J.J."/>
            <person name="Dudez A.M."/>
            <person name="Farmer A.D."/>
            <person name="Fouteau S."/>
            <person name="Franken C."/>
            <person name="Gibelin C."/>
            <person name="Gish J."/>
            <person name="Goldstein S."/>
            <person name="Gonzalez A.J."/>
            <person name="Green P.J."/>
            <person name="Hallab A."/>
            <person name="Hartog M."/>
            <person name="Hua A."/>
            <person name="Humphray S.J."/>
            <person name="Jeong D.H."/>
            <person name="Jing Y."/>
            <person name="Jocker A."/>
            <person name="Kenton S.M."/>
            <person name="Kim D.J."/>
            <person name="Klee K."/>
            <person name="Lai H."/>
            <person name="Lang C."/>
            <person name="Lin S."/>
            <person name="Macmil S.L."/>
            <person name="Magdelenat G."/>
            <person name="Matthews L."/>
            <person name="McCorrison J."/>
            <person name="Monaghan E.L."/>
            <person name="Mun J.H."/>
            <person name="Najar F.Z."/>
            <person name="Nicholson C."/>
            <person name="Noirot C."/>
            <person name="O'Bleness M."/>
            <person name="Paule C.R."/>
            <person name="Poulain J."/>
            <person name="Prion F."/>
            <person name="Qin B."/>
            <person name="Qu C."/>
            <person name="Retzel E.F."/>
            <person name="Riddle C."/>
            <person name="Sallet E."/>
            <person name="Samain S."/>
            <person name="Samson N."/>
            <person name="Sanders I."/>
            <person name="Saurat O."/>
            <person name="Scarpelli C."/>
            <person name="Schiex T."/>
            <person name="Segurens B."/>
            <person name="Severin A.J."/>
            <person name="Sherrier D.J."/>
            <person name="Shi R."/>
            <person name="Sims S."/>
            <person name="Singer S.R."/>
            <person name="Sinharoy S."/>
            <person name="Sterck L."/>
            <person name="Viollet A."/>
            <person name="Wang B.B."/>
            <person name="Wang K."/>
            <person name="Wang M."/>
            <person name="Wang X."/>
            <person name="Warfsmann J."/>
            <person name="Weissenbach J."/>
            <person name="White D.D."/>
            <person name="White J.D."/>
            <person name="Wiley G.B."/>
            <person name="Wincker P."/>
            <person name="Xing Y."/>
            <person name="Yang L."/>
            <person name="Yao Z."/>
            <person name="Ying F."/>
            <person name="Zhai J."/>
            <person name="Zhou L."/>
            <person name="Zuber A."/>
            <person name="Denarie J."/>
            <person name="Dixon R.A."/>
            <person name="May G.D."/>
            <person name="Schwartz D.C."/>
            <person name="Rogers J."/>
            <person name="Quetier F."/>
            <person name="Town C.D."/>
            <person name="Roe B.A."/>
        </authorList>
    </citation>
    <scope>NUCLEOTIDE SEQUENCE [LARGE SCALE GENOMIC DNA]</scope>
    <source>
        <strain evidence="2">A17</strain>
        <strain evidence="3 4">cv. Jemalong A17</strain>
    </source>
</reference>